<dbReference type="Gene3D" id="1.20.1280.290">
    <property type="match status" value="1"/>
</dbReference>
<name>A0A7S1QUF6_ALECA</name>
<keyword evidence="1" id="KW-0812">Transmembrane</keyword>
<feature type="transmembrane region" description="Helical" evidence="1">
    <location>
        <begin position="193"/>
        <end position="212"/>
    </location>
</feature>
<feature type="transmembrane region" description="Helical" evidence="1">
    <location>
        <begin position="280"/>
        <end position="302"/>
    </location>
</feature>
<proteinExistence type="predicted"/>
<protein>
    <submittedName>
        <fullName evidence="2">Uncharacterized protein</fullName>
    </submittedName>
</protein>
<reference evidence="2" key="1">
    <citation type="submission" date="2021-01" db="EMBL/GenBank/DDBJ databases">
        <authorList>
            <person name="Corre E."/>
            <person name="Pelletier E."/>
            <person name="Niang G."/>
            <person name="Scheremetjew M."/>
            <person name="Finn R."/>
            <person name="Kale V."/>
            <person name="Holt S."/>
            <person name="Cochrane G."/>
            <person name="Meng A."/>
            <person name="Brown T."/>
            <person name="Cohen L."/>
        </authorList>
    </citation>
    <scope>NUCLEOTIDE SEQUENCE</scope>
    <source>
        <strain evidence="2">OF101</strain>
    </source>
</reference>
<feature type="transmembrane region" description="Helical" evidence="1">
    <location>
        <begin position="134"/>
        <end position="153"/>
    </location>
</feature>
<dbReference type="GO" id="GO:0005363">
    <property type="term" value="F:maltose transmembrane transporter activity"/>
    <property type="evidence" value="ECO:0007669"/>
    <property type="project" value="TreeGrafter"/>
</dbReference>
<sequence>MPMEDAKKELTADAENPLGGVQARCTEAQDAGLVSEDPRWQRMDRLSKLAVNLATFTYLPLQVPQIVKNLQANDPTDLAGLAWQGTTTGALGNLMLCTYFASKREWAAVRVQAIGAITNFMVVTQIWHAGYCPTVPFFVFLAIICVGLVIPLLKAVRCLPARAFSVWTEATTAIGLGALLSLVGSTAVPNNDVVLGVTGLVGVAIMLVLLITRPPRLVPLMGRISGWLATYLFMFMPVPQVIDNFINHEKAKSFAIGFAVLAAIGNGLCTSRALFMKDSVWFTGAIWGTVVGGWLTAMSVYFAGYLQLLPFILYSLGLLAYLVAMFAMNGHALRESPFRQVAFIFF</sequence>
<dbReference type="PANTHER" id="PTHR34809">
    <property type="entry name" value="MALTOSE EXCESS PROTEIN 1, CHLOROPLASTIC-RELATED"/>
    <property type="match status" value="1"/>
</dbReference>
<gene>
    <name evidence="2" type="ORF">ACAT0790_LOCUS30706</name>
</gene>
<feature type="transmembrane region" description="Helical" evidence="1">
    <location>
        <begin position="308"/>
        <end position="328"/>
    </location>
</feature>
<keyword evidence="1" id="KW-0472">Membrane</keyword>
<dbReference type="EMBL" id="HBGE01050837">
    <property type="protein sequence ID" value="CAD9148730.1"/>
    <property type="molecule type" value="Transcribed_RNA"/>
</dbReference>
<evidence type="ECO:0000313" key="2">
    <source>
        <dbReference type="EMBL" id="CAD9148730.1"/>
    </source>
</evidence>
<feature type="transmembrane region" description="Helical" evidence="1">
    <location>
        <begin position="79"/>
        <end position="101"/>
    </location>
</feature>
<accession>A0A7S1QUF6</accession>
<dbReference type="PANTHER" id="PTHR34809:SF1">
    <property type="entry name" value="MALTOSE EXCESS PROTEIN 1, CHLOROPLASTIC-RELATED"/>
    <property type="match status" value="1"/>
</dbReference>
<organism evidence="2">
    <name type="scientific">Alexandrium catenella</name>
    <name type="common">Red tide dinoflagellate</name>
    <name type="synonym">Gonyaulax catenella</name>
    <dbReference type="NCBI Taxonomy" id="2925"/>
    <lineage>
        <taxon>Eukaryota</taxon>
        <taxon>Sar</taxon>
        <taxon>Alveolata</taxon>
        <taxon>Dinophyceae</taxon>
        <taxon>Gonyaulacales</taxon>
        <taxon>Pyrocystaceae</taxon>
        <taxon>Alexandrium</taxon>
    </lineage>
</organism>
<keyword evidence="1" id="KW-1133">Transmembrane helix</keyword>
<evidence type="ECO:0000256" key="1">
    <source>
        <dbReference type="SAM" id="Phobius"/>
    </source>
</evidence>
<dbReference type="InterPro" id="IPR034628">
    <property type="entry name" value="MEX1/MEX1-like"/>
</dbReference>
<dbReference type="GO" id="GO:0009941">
    <property type="term" value="C:chloroplast envelope"/>
    <property type="evidence" value="ECO:0007669"/>
    <property type="project" value="TreeGrafter"/>
</dbReference>
<feature type="transmembrane region" description="Helical" evidence="1">
    <location>
        <begin position="49"/>
        <end position="67"/>
    </location>
</feature>
<feature type="transmembrane region" description="Helical" evidence="1">
    <location>
        <begin position="224"/>
        <end position="242"/>
    </location>
</feature>
<feature type="transmembrane region" description="Helical" evidence="1">
    <location>
        <begin position="165"/>
        <end position="187"/>
    </location>
</feature>
<feature type="transmembrane region" description="Helical" evidence="1">
    <location>
        <begin position="108"/>
        <end position="128"/>
    </location>
</feature>
<feature type="transmembrane region" description="Helical" evidence="1">
    <location>
        <begin position="254"/>
        <end position="275"/>
    </location>
</feature>
<dbReference type="AlphaFoldDB" id="A0A7S1QUF6"/>